<gene>
    <name evidence="5" type="ORF">SADUNF_Sadunf01G0047500</name>
</gene>
<comment type="similarity">
    <text evidence="1 2">Belongs to the TIFY/JAZ family.</text>
</comment>
<evidence type="ECO:0000256" key="2">
    <source>
        <dbReference type="RuleBase" id="RU369065"/>
    </source>
</evidence>
<comment type="caution">
    <text evidence="5">The sequence shown here is derived from an EMBL/GenBank/DDBJ whole genome shotgun (WGS) entry which is preliminary data.</text>
</comment>
<organism evidence="5 6">
    <name type="scientific">Salix dunnii</name>
    <dbReference type="NCBI Taxonomy" id="1413687"/>
    <lineage>
        <taxon>Eukaryota</taxon>
        <taxon>Viridiplantae</taxon>
        <taxon>Streptophyta</taxon>
        <taxon>Embryophyta</taxon>
        <taxon>Tracheophyta</taxon>
        <taxon>Spermatophyta</taxon>
        <taxon>Magnoliopsida</taxon>
        <taxon>eudicotyledons</taxon>
        <taxon>Gunneridae</taxon>
        <taxon>Pentapetalae</taxon>
        <taxon>rosids</taxon>
        <taxon>fabids</taxon>
        <taxon>Malpighiales</taxon>
        <taxon>Salicaceae</taxon>
        <taxon>Saliceae</taxon>
        <taxon>Salix</taxon>
    </lineage>
</organism>
<keyword evidence="3" id="KW-1133">Transmembrane helix</keyword>
<keyword evidence="2" id="KW-1184">Jasmonic acid signaling pathway</keyword>
<dbReference type="GO" id="GO:0009611">
    <property type="term" value="P:response to wounding"/>
    <property type="evidence" value="ECO:0007669"/>
    <property type="project" value="UniProtKB-UniRule"/>
</dbReference>
<dbReference type="EMBL" id="JADGMS010000001">
    <property type="protein sequence ID" value="KAF9689012.1"/>
    <property type="molecule type" value="Genomic_DNA"/>
</dbReference>
<dbReference type="GO" id="GO:2000022">
    <property type="term" value="P:regulation of jasmonic acid mediated signaling pathway"/>
    <property type="evidence" value="ECO:0007669"/>
    <property type="project" value="UniProtKB-UniRule"/>
</dbReference>
<dbReference type="GO" id="GO:0031347">
    <property type="term" value="P:regulation of defense response"/>
    <property type="evidence" value="ECO:0007669"/>
    <property type="project" value="UniProtKB-UniRule"/>
</dbReference>
<proteinExistence type="inferred from homology"/>
<protein>
    <recommendedName>
        <fullName evidence="2">Protein TIFY</fullName>
    </recommendedName>
    <alternativeName>
        <fullName evidence="2">Jasmonate ZIM domain-containing protein</fullName>
    </alternativeName>
</protein>
<dbReference type="InterPro" id="IPR010399">
    <property type="entry name" value="Tify_dom"/>
</dbReference>
<evidence type="ECO:0000313" key="6">
    <source>
        <dbReference type="Proteomes" id="UP000657918"/>
    </source>
</evidence>
<dbReference type="SMART" id="SM00979">
    <property type="entry name" value="TIFY"/>
    <property type="match status" value="1"/>
</dbReference>
<keyword evidence="2" id="KW-0539">Nucleus</keyword>
<dbReference type="InterPro" id="IPR018467">
    <property type="entry name" value="CCT_CS"/>
</dbReference>
<dbReference type="Pfam" id="PF09425">
    <property type="entry name" value="Jas_motif"/>
    <property type="match status" value="1"/>
</dbReference>
<comment type="subcellular location">
    <subcellularLocation>
        <location evidence="2">Nucleus</location>
    </subcellularLocation>
</comment>
<feature type="transmembrane region" description="Helical" evidence="3">
    <location>
        <begin position="36"/>
        <end position="55"/>
    </location>
</feature>
<comment type="domain">
    <text evidence="2">The jas domain is required for interaction with COI1.</text>
</comment>
<keyword evidence="6" id="KW-1185">Reference proteome</keyword>
<dbReference type="GO" id="GO:0005634">
    <property type="term" value="C:nucleus"/>
    <property type="evidence" value="ECO:0007669"/>
    <property type="project" value="UniProtKB-SubCell"/>
</dbReference>
<comment type="function">
    <text evidence="2">Repressor of jasmonate responses.</text>
</comment>
<evidence type="ECO:0000256" key="3">
    <source>
        <dbReference type="SAM" id="Phobius"/>
    </source>
</evidence>
<dbReference type="AlphaFoldDB" id="A0A835TL99"/>
<evidence type="ECO:0000313" key="5">
    <source>
        <dbReference type="EMBL" id="KAF9689012.1"/>
    </source>
</evidence>
<evidence type="ECO:0000259" key="4">
    <source>
        <dbReference type="PROSITE" id="PS51320"/>
    </source>
</evidence>
<keyword evidence="3" id="KW-0812">Transmembrane</keyword>
<keyword evidence="3" id="KW-0472">Membrane</keyword>
<evidence type="ECO:0000256" key="1">
    <source>
        <dbReference type="ARBA" id="ARBA00008614"/>
    </source>
</evidence>
<dbReference type="PROSITE" id="PS51320">
    <property type="entry name" value="TIFY"/>
    <property type="match status" value="1"/>
</dbReference>
<name>A0A835TL99_9ROSI</name>
<dbReference type="OrthoDB" id="1914366at2759"/>
<dbReference type="Proteomes" id="UP000657918">
    <property type="component" value="Unassembled WGS sequence"/>
</dbReference>
<dbReference type="InterPro" id="IPR040390">
    <property type="entry name" value="TIFY/JAZ"/>
</dbReference>
<dbReference type="Pfam" id="PF06200">
    <property type="entry name" value="tify"/>
    <property type="match status" value="1"/>
</dbReference>
<dbReference type="PANTHER" id="PTHR33077">
    <property type="entry name" value="PROTEIN TIFY 4A-RELATED-RELATED"/>
    <property type="match status" value="1"/>
</dbReference>
<dbReference type="PANTHER" id="PTHR33077:SF5">
    <property type="entry name" value="PROTEIN TIFY 9"/>
    <property type="match status" value="1"/>
</dbReference>
<sequence length="198" mass="22116">MERGAAVELDFFAMGKENKLSPSKPKFLNRQRSFRGLFFIPLLSFWVFVDIQSAISKINPELLKSVIASGSAANKTTPENGNQFSNKSFPVPCTPKQEQSSFPALPMYSPLPRPGLEIPPETAPLTIFYNGTVAVFNVPHDKAENILKLAEKGISMTCAELITDLKTDQQQLFESLDGDLPIARRKSLQRFLEKRKGR</sequence>
<feature type="domain" description="Tify" evidence="4">
    <location>
        <begin position="118"/>
        <end position="152"/>
    </location>
</feature>
<accession>A0A835TL99</accession>
<reference evidence="5 6" key="1">
    <citation type="submission" date="2020-10" db="EMBL/GenBank/DDBJ databases">
        <title>Plant Genome Project.</title>
        <authorList>
            <person name="Zhang R.-G."/>
        </authorList>
    </citation>
    <scope>NUCLEOTIDE SEQUENCE [LARGE SCALE GENOMIC DNA]</scope>
    <source>
        <strain evidence="5">FAFU-HL-1</strain>
        <tissue evidence="5">Leaf</tissue>
    </source>
</reference>